<dbReference type="EC" id="3.2.2.n1" evidence="3"/>
<accession>A0ABW8NDP0</accession>
<reference evidence="4 5" key="1">
    <citation type="submission" date="2024-03" db="EMBL/GenBank/DDBJ databases">
        <title>High-quality draft genome sequence of Oceanobacter sp. wDCs-4.</title>
        <authorList>
            <person name="Dong C."/>
        </authorList>
    </citation>
    <scope>NUCLEOTIDE SEQUENCE [LARGE SCALE GENOMIC DNA]</scope>
    <source>
        <strain evidence="5">wDCs-4</strain>
    </source>
</reference>
<evidence type="ECO:0000313" key="5">
    <source>
        <dbReference type="Proteomes" id="UP001620597"/>
    </source>
</evidence>
<evidence type="ECO:0000313" key="4">
    <source>
        <dbReference type="EMBL" id="MFK4750940.1"/>
    </source>
</evidence>
<evidence type="ECO:0000256" key="2">
    <source>
        <dbReference type="ARBA" id="ARBA00006763"/>
    </source>
</evidence>
<keyword evidence="3" id="KW-0203">Cytokinin biosynthesis</keyword>
<sequence>MIKRVAIYCGSRMGNETKFAHAAAALATFLAQQEIGIVYGGSQSGLMGVVADAALAAGGEVIGVMPGNLEQREKTHSGLTEVRLVSSMHERKALMAELADAFVALPGGIGTLDELVEIWCWANIGDHNKPCACFDVDQFWQPFFDLLAHIRQQGFAHQGADILRAREPDQLLRKLINHRQATSSAQH</sequence>
<comment type="catalytic activity">
    <reaction evidence="1">
        <text>AMP + H2O = D-ribose 5-phosphate + adenine</text>
        <dbReference type="Rhea" id="RHEA:20129"/>
        <dbReference type="ChEBI" id="CHEBI:15377"/>
        <dbReference type="ChEBI" id="CHEBI:16708"/>
        <dbReference type="ChEBI" id="CHEBI:78346"/>
        <dbReference type="ChEBI" id="CHEBI:456215"/>
        <dbReference type="EC" id="3.2.2.4"/>
    </reaction>
</comment>
<comment type="caution">
    <text evidence="4">The sequence shown here is derived from an EMBL/GenBank/DDBJ whole genome shotgun (WGS) entry which is preliminary data.</text>
</comment>
<evidence type="ECO:0000256" key="3">
    <source>
        <dbReference type="RuleBase" id="RU363015"/>
    </source>
</evidence>
<proteinExistence type="inferred from homology"/>
<dbReference type="PANTHER" id="PTHR31223">
    <property type="entry name" value="LOG FAMILY PROTEIN YJL055W"/>
    <property type="match status" value="1"/>
</dbReference>
<keyword evidence="3" id="KW-0378">Hydrolase</keyword>
<gene>
    <name evidence="4" type="ORF">WG929_00820</name>
</gene>
<dbReference type="Proteomes" id="UP001620597">
    <property type="component" value="Unassembled WGS sequence"/>
</dbReference>
<dbReference type="NCBIfam" id="TIGR00730">
    <property type="entry name" value="Rossman fold protein, TIGR00730 family"/>
    <property type="match status" value="1"/>
</dbReference>
<dbReference type="Pfam" id="PF03641">
    <property type="entry name" value="Lysine_decarbox"/>
    <property type="match status" value="1"/>
</dbReference>
<comment type="similarity">
    <text evidence="2 3">Belongs to the LOG family.</text>
</comment>
<dbReference type="EMBL" id="JBBKTX010000001">
    <property type="protein sequence ID" value="MFK4750940.1"/>
    <property type="molecule type" value="Genomic_DNA"/>
</dbReference>
<dbReference type="InterPro" id="IPR031100">
    <property type="entry name" value="LOG_fam"/>
</dbReference>
<keyword evidence="5" id="KW-1185">Reference proteome</keyword>
<dbReference type="SUPFAM" id="SSF102405">
    <property type="entry name" value="MCP/YpsA-like"/>
    <property type="match status" value="1"/>
</dbReference>
<dbReference type="PANTHER" id="PTHR31223:SF70">
    <property type="entry name" value="LOG FAMILY PROTEIN YJL055W"/>
    <property type="match status" value="1"/>
</dbReference>
<dbReference type="RefSeq" id="WP_416204481.1">
    <property type="nucleotide sequence ID" value="NZ_JBBKTX010000001.1"/>
</dbReference>
<dbReference type="InterPro" id="IPR005269">
    <property type="entry name" value="LOG"/>
</dbReference>
<dbReference type="Gene3D" id="3.40.50.450">
    <property type="match status" value="1"/>
</dbReference>
<evidence type="ECO:0000256" key="1">
    <source>
        <dbReference type="ARBA" id="ARBA00000274"/>
    </source>
</evidence>
<name>A0ABW8NDP0_9GAMM</name>
<protein>
    <recommendedName>
        <fullName evidence="3">Cytokinin riboside 5'-monophosphate phosphoribohydrolase</fullName>
        <ecNumber evidence="3">3.2.2.n1</ecNumber>
    </recommendedName>
</protein>
<organism evidence="4 5">
    <name type="scientific">Oceanobacter antarcticus</name>
    <dbReference type="NCBI Taxonomy" id="3133425"/>
    <lineage>
        <taxon>Bacteria</taxon>
        <taxon>Pseudomonadati</taxon>
        <taxon>Pseudomonadota</taxon>
        <taxon>Gammaproteobacteria</taxon>
        <taxon>Oceanospirillales</taxon>
        <taxon>Oceanospirillaceae</taxon>
        <taxon>Oceanobacter</taxon>
    </lineage>
</organism>